<organism evidence="1 2">
    <name type="scientific">Candidatus Desulfosporosinus infrequens</name>
    <dbReference type="NCBI Taxonomy" id="2043169"/>
    <lineage>
        <taxon>Bacteria</taxon>
        <taxon>Bacillati</taxon>
        <taxon>Bacillota</taxon>
        <taxon>Clostridia</taxon>
        <taxon>Eubacteriales</taxon>
        <taxon>Desulfitobacteriaceae</taxon>
        <taxon>Desulfosporosinus</taxon>
    </lineage>
</organism>
<dbReference type="EMBL" id="OMOF01000690">
    <property type="protein sequence ID" value="SPF53942.1"/>
    <property type="molecule type" value="Genomic_DNA"/>
</dbReference>
<evidence type="ECO:0000313" key="1">
    <source>
        <dbReference type="EMBL" id="SPF53942.1"/>
    </source>
</evidence>
<sequence>MNLAQALIGNVGTYDFDAKGEIQVADPQG</sequence>
<dbReference type="AlphaFoldDB" id="A0A2U3LQ09"/>
<protein>
    <submittedName>
        <fullName evidence="1">Uncharacterized protein</fullName>
    </submittedName>
</protein>
<reference evidence="2" key="1">
    <citation type="submission" date="2018-02" db="EMBL/GenBank/DDBJ databases">
        <authorList>
            <person name="Hausmann B."/>
        </authorList>
    </citation>
    <scope>NUCLEOTIDE SEQUENCE [LARGE SCALE GENOMIC DNA]</scope>
    <source>
        <strain evidence="2">Peat soil MAG SbF1</strain>
    </source>
</reference>
<accession>A0A2U3LQ09</accession>
<dbReference type="Proteomes" id="UP000238916">
    <property type="component" value="Unassembled WGS sequence"/>
</dbReference>
<gene>
    <name evidence="1" type="ORF">SBF1_720002</name>
</gene>
<name>A0A2U3LQ09_9FIRM</name>
<proteinExistence type="predicted"/>
<evidence type="ECO:0000313" key="2">
    <source>
        <dbReference type="Proteomes" id="UP000238916"/>
    </source>
</evidence>